<name>A0A1M5YK85_9FIRM</name>
<dbReference type="EMBL" id="FQXR01000012">
    <property type="protein sequence ID" value="SHI12451.1"/>
    <property type="molecule type" value="Genomic_DNA"/>
</dbReference>
<keyword evidence="2" id="KW-1185">Reference proteome</keyword>
<reference evidence="1 2" key="1">
    <citation type="submission" date="2016-11" db="EMBL/GenBank/DDBJ databases">
        <authorList>
            <person name="Jaros S."/>
            <person name="Januszkiewicz K."/>
            <person name="Wedrychowicz H."/>
        </authorList>
    </citation>
    <scope>NUCLEOTIDE SEQUENCE [LARGE SCALE GENOMIC DNA]</scope>
    <source>
        <strain evidence="1 2">DSM 13106</strain>
    </source>
</reference>
<dbReference type="RefSeq" id="WP_072744909.1">
    <property type="nucleotide sequence ID" value="NZ_FQXR01000012.1"/>
</dbReference>
<dbReference type="SUPFAM" id="SSF55729">
    <property type="entry name" value="Acyl-CoA N-acyltransferases (Nat)"/>
    <property type="match status" value="1"/>
</dbReference>
<protein>
    <recommendedName>
        <fullName evidence="3">N-acetyltransferase domain-containing protein</fullName>
    </recommendedName>
</protein>
<dbReference type="OrthoDB" id="1707541at2"/>
<accession>A0A1M5YK85</accession>
<dbReference type="InterPro" id="IPR016181">
    <property type="entry name" value="Acyl_CoA_acyltransferase"/>
</dbReference>
<evidence type="ECO:0000313" key="1">
    <source>
        <dbReference type="EMBL" id="SHI12451.1"/>
    </source>
</evidence>
<evidence type="ECO:0000313" key="2">
    <source>
        <dbReference type="Proteomes" id="UP000184389"/>
    </source>
</evidence>
<dbReference type="CDD" id="cd04301">
    <property type="entry name" value="NAT_SF"/>
    <property type="match status" value="1"/>
</dbReference>
<dbReference type="Gene3D" id="3.40.630.30">
    <property type="match status" value="1"/>
</dbReference>
<proteinExistence type="predicted"/>
<dbReference type="AlphaFoldDB" id="A0A1M5YK85"/>
<dbReference type="Proteomes" id="UP000184389">
    <property type="component" value="Unassembled WGS sequence"/>
</dbReference>
<evidence type="ECO:0008006" key="3">
    <source>
        <dbReference type="Google" id="ProtNLM"/>
    </source>
</evidence>
<gene>
    <name evidence="1" type="ORF">SAMN02745180_02267</name>
</gene>
<organism evidence="1 2">
    <name type="scientific">Sporanaerobacter acetigenes DSM 13106</name>
    <dbReference type="NCBI Taxonomy" id="1123281"/>
    <lineage>
        <taxon>Bacteria</taxon>
        <taxon>Bacillati</taxon>
        <taxon>Bacillota</taxon>
        <taxon>Tissierellia</taxon>
        <taxon>Tissierellales</taxon>
        <taxon>Sporanaerobacteraceae</taxon>
        <taxon>Sporanaerobacter</taxon>
    </lineage>
</organism>
<sequence>MNDKEVTIGELTGHFFNLSALSKDKQRHELISLLHYYNEETFDISRSLIKETSCYKTQGKNIYHLDRFYIYPKYRGNGVGKIVLDEFIKNISAYVEDNIRYIGLFPDPITDDIEFDSKENMDICERGILVKHLKTFYSSFGFQEMKTNREYMYLDLNKVKWTKSIT</sequence>